<keyword evidence="8 12" id="KW-0648">Protein biosynthesis</keyword>
<keyword evidence="6 12" id="KW-0547">Nucleotide-binding</keyword>
<accession>A0A834M794</accession>
<dbReference type="InterPro" id="IPR002300">
    <property type="entry name" value="aa-tRNA-synth_Ia"/>
</dbReference>
<dbReference type="InterPro" id="IPR013155">
    <property type="entry name" value="M/V/L/I-tRNA-synth_anticd-bd"/>
</dbReference>
<dbReference type="FunFam" id="3.90.740.10:FF:000005">
    <property type="entry name" value="Valine--tRNA ligase, mitochondrial"/>
    <property type="match status" value="1"/>
</dbReference>
<dbReference type="NCBIfam" id="NF004349">
    <property type="entry name" value="PRK05729.1"/>
    <property type="match status" value="1"/>
</dbReference>
<evidence type="ECO:0000313" key="17">
    <source>
        <dbReference type="Proteomes" id="UP000625711"/>
    </source>
</evidence>
<dbReference type="GO" id="GO:0002161">
    <property type="term" value="F:aminoacyl-tRNA deacylase activity"/>
    <property type="evidence" value="ECO:0007669"/>
    <property type="project" value="InterPro"/>
</dbReference>
<keyword evidence="9 12" id="KW-0030">Aminoacyl-tRNA synthetase</keyword>
<evidence type="ECO:0000256" key="6">
    <source>
        <dbReference type="ARBA" id="ARBA00022741"/>
    </source>
</evidence>
<evidence type="ECO:0000256" key="5">
    <source>
        <dbReference type="ARBA" id="ARBA00022598"/>
    </source>
</evidence>
<comment type="similarity">
    <text evidence="2 12">Belongs to the class-I aminoacyl-tRNA synthetase family.</text>
</comment>
<evidence type="ECO:0000256" key="8">
    <source>
        <dbReference type="ARBA" id="ARBA00022917"/>
    </source>
</evidence>
<gene>
    <name evidence="16" type="ORF">GWI33_016286</name>
</gene>
<dbReference type="GO" id="GO:0005524">
    <property type="term" value="F:ATP binding"/>
    <property type="evidence" value="ECO:0007669"/>
    <property type="project" value="UniProtKB-KW"/>
</dbReference>
<dbReference type="FunFam" id="3.40.50.620:FF:000078">
    <property type="entry name" value="Valine--tRNA ligase, mitochondrial"/>
    <property type="match status" value="1"/>
</dbReference>
<evidence type="ECO:0000256" key="12">
    <source>
        <dbReference type="RuleBase" id="RU363035"/>
    </source>
</evidence>
<dbReference type="CDD" id="cd07962">
    <property type="entry name" value="Anticodon_Ia_Val"/>
    <property type="match status" value="1"/>
</dbReference>
<evidence type="ECO:0000259" key="14">
    <source>
        <dbReference type="Pfam" id="PF00133"/>
    </source>
</evidence>
<keyword evidence="7 12" id="KW-0067">ATP-binding</keyword>
<evidence type="ECO:0000256" key="4">
    <source>
        <dbReference type="ARBA" id="ARBA00022490"/>
    </source>
</evidence>
<dbReference type="Gene3D" id="1.10.730.10">
    <property type="entry name" value="Isoleucyl-tRNA Synthetase, Domain 1"/>
    <property type="match status" value="1"/>
</dbReference>
<evidence type="ECO:0000256" key="3">
    <source>
        <dbReference type="ARBA" id="ARBA00013169"/>
    </source>
</evidence>
<dbReference type="InterPro" id="IPR009008">
    <property type="entry name" value="Val/Leu/Ile-tRNA-synth_edit"/>
</dbReference>
<dbReference type="Gene3D" id="3.40.50.620">
    <property type="entry name" value="HUPs"/>
    <property type="match status" value="2"/>
</dbReference>
<organism evidence="16 17">
    <name type="scientific">Rhynchophorus ferrugineus</name>
    <name type="common">Red palm weevil</name>
    <name type="synonym">Curculio ferrugineus</name>
    <dbReference type="NCBI Taxonomy" id="354439"/>
    <lineage>
        <taxon>Eukaryota</taxon>
        <taxon>Metazoa</taxon>
        <taxon>Ecdysozoa</taxon>
        <taxon>Arthropoda</taxon>
        <taxon>Hexapoda</taxon>
        <taxon>Insecta</taxon>
        <taxon>Pterygota</taxon>
        <taxon>Neoptera</taxon>
        <taxon>Endopterygota</taxon>
        <taxon>Coleoptera</taxon>
        <taxon>Polyphaga</taxon>
        <taxon>Cucujiformia</taxon>
        <taxon>Curculionidae</taxon>
        <taxon>Dryophthorinae</taxon>
        <taxon>Rhynchophorus</taxon>
    </lineage>
</organism>
<feature type="domain" description="Methionyl/Valyl/Leucyl/Isoleucyl-tRNA synthetase anticodon-binding" evidence="15">
    <location>
        <begin position="715"/>
        <end position="859"/>
    </location>
</feature>
<dbReference type="InterPro" id="IPR001412">
    <property type="entry name" value="aa-tRNA-synth_I_CS"/>
</dbReference>
<evidence type="ECO:0000256" key="7">
    <source>
        <dbReference type="ARBA" id="ARBA00022840"/>
    </source>
</evidence>
<comment type="caution">
    <text evidence="16">The sequence shown here is derived from an EMBL/GenBank/DDBJ whole genome shotgun (WGS) entry which is preliminary data.</text>
</comment>
<dbReference type="EMBL" id="JAACXV010014060">
    <property type="protein sequence ID" value="KAF7270781.1"/>
    <property type="molecule type" value="Genomic_DNA"/>
</dbReference>
<comment type="catalytic activity">
    <reaction evidence="11">
        <text>tRNA(Val) + L-valine + ATP = L-valyl-tRNA(Val) + AMP + diphosphate</text>
        <dbReference type="Rhea" id="RHEA:10704"/>
        <dbReference type="Rhea" id="RHEA-COMP:9672"/>
        <dbReference type="Rhea" id="RHEA-COMP:9708"/>
        <dbReference type="ChEBI" id="CHEBI:30616"/>
        <dbReference type="ChEBI" id="CHEBI:33019"/>
        <dbReference type="ChEBI" id="CHEBI:57762"/>
        <dbReference type="ChEBI" id="CHEBI:78442"/>
        <dbReference type="ChEBI" id="CHEBI:78537"/>
        <dbReference type="ChEBI" id="CHEBI:456215"/>
        <dbReference type="EC" id="6.1.1.9"/>
    </reaction>
</comment>
<dbReference type="InterPro" id="IPR009080">
    <property type="entry name" value="tRNAsynth_Ia_anticodon-bd"/>
</dbReference>
<dbReference type="PROSITE" id="PS00178">
    <property type="entry name" value="AA_TRNA_LIGASE_I"/>
    <property type="match status" value="1"/>
</dbReference>
<dbReference type="SUPFAM" id="SSF52374">
    <property type="entry name" value="Nucleotidylyl transferase"/>
    <property type="match status" value="1"/>
</dbReference>
<keyword evidence="13" id="KW-0175">Coiled coil</keyword>
<sequence>MYSALKHGYIRNKNTIIFSSFRVINNCLCHNSSITKTELLAGYKPHEVEKYELPKNYFENISKLNQKPFMLLLPPPNITGTLHLGHALTAAIQDVLIKWHKMRGVETLWIPGLDHAGIATQVVVEKKLWKEKGLSRHDLGRKKFEQEIWKWMAEKSTTIVQQLRMMNVSLDWKKELFTMDEKCTTIVIEAFIKLFEDGLIYRSDHLINWSCVLQSAISDIEVEHVSVTGPTPISVPGYEKNVTFGQLHKFSYKVKDSNDEIVVSTTRPETILGDVAVAVNPRDGRFAQYVGKYLHHPFRDDLIPVIADDFVDPEFGTGAVKITPGHDPTDFDVGKRHNLKALQVIDGRGCLTDIHEEFRGLKRFTAREVIVEELVKRQLYRGYTDHNMIVPLCSRSKDVVEFLIKPQWFVKCSSMAQRAVEDVRTGKLDIIPLNFEKVWFHWLEDTRDWCISRQLWWGHRIPAYLCSKTDKDSETVWVAARNEAEAKLKASTLLNCQESDIVSQQDEDVLDTWFSSGLQPLSAMGWPEKNKELEKFFPVSVMETGHDILFFWVARMVMLSTQLTGNLPFNKILLHGIICDARGRKMSKSLGNVIAPEDVIRGASLEELQQNLKESHNNGIISKEELEIALKGQQKMFPNGIPECGSDSLRFTLLSHNVKNFVINFDVNECHTNRLFCNKIWQATKFALMWHEKVSMECNSYQDIINSTENASIMDKWILSRLSYLISTVNDSIEFYDFYIATAALKQFFYYEFCDIYLETIKTNLKNCSSDPNTSKIHCYTLLSCLDLGLRVLAPFMPVLAQHLHEHIPRIWNIGTDTSFPQSLALRNESLEENVDNIMKVVVAIRRLKKIFNVTYKYKPEVYLQANNVEVIQEFSPIIQDLSNLYSLKIIKNNTKIYLYVPDELKQAFKSDNSKLEEKKGKLLKELEKFNKMMSGRSYKENASAQEQEFHSKKVASLNEKLTRINYIQSLSE</sequence>
<dbReference type="CDD" id="cd00817">
    <property type="entry name" value="ValRS_core"/>
    <property type="match status" value="1"/>
</dbReference>
<evidence type="ECO:0000256" key="10">
    <source>
        <dbReference type="ARBA" id="ARBA00029936"/>
    </source>
</evidence>
<evidence type="ECO:0000313" key="16">
    <source>
        <dbReference type="EMBL" id="KAF7270781.1"/>
    </source>
</evidence>
<evidence type="ECO:0000256" key="2">
    <source>
        <dbReference type="ARBA" id="ARBA00005594"/>
    </source>
</evidence>
<dbReference type="InterPro" id="IPR014729">
    <property type="entry name" value="Rossmann-like_a/b/a_fold"/>
</dbReference>
<dbReference type="OrthoDB" id="629407at2759"/>
<name>A0A834M794_RHYFE</name>
<dbReference type="GO" id="GO:0004832">
    <property type="term" value="F:valine-tRNA ligase activity"/>
    <property type="evidence" value="ECO:0007669"/>
    <property type="project" value="UniProtKB-EC"/>
</dbReference>
<dbReference type="NCBIfam" id="TIGR00422">
    <property type="entry name" value="valS"/>
    <property type="match status" value="1"/>
</dbReference>
<dbReference type="PANTHER" id="PTHR11946">
    <property type="entry name" value="VALYL-TRNA SYNTHETASES"/>
    <property type="match status" value="1"/>
</dbReference>
<dbReference type="SUPFAM" id="SSF47323">
    <property type="entry name" value="Anticodon-binding domain of a subclass of class I aminoacyl-tRNA synthetases"/>
    <property type="match status" value="1"/>
</dbReference>
<dbReference type="SUPFAM" id="SSF50677">
    <property type="entry name" value="ValRS/IleRS/LeuRS editing domain"/>
    <property type="match status" value="1"/>
</dbReference>
<evidence type="ECO:0000256" key="11">
    <source>
        <dbReference type="ARBA" id="ARBA00047552"/>
    </source>
</evidence>
<dbReference type="GO" id="GO:0005829">
    <property type="term" value="C:cytosol"/>
    <property type="evidence" value="ECO:0007669"/>
    <property type="project" value="TreeGrafter"/>
</dbReference>
<dbReference type="InterPro" id="IPR002303">
    <property type="entry name" value="Valyl-tRNA_ligase"/>
</dbReference>
<evidence type="ECO:0000259" key="15">
    <source>
        <dbReference type="Pfam" id="PF08264"/>
    </source>
</evidence>
<feature type="coiled-coil region" evidence="13">
    <location>
        <begin position="906"/>
        <end position="933"/>
    </location>
</feature>
<reference evidence="16" key="1">
    <citation type="submission" date="2020-08" db="EMBL/GenBank/DDBJ databases">
        <title>Genome sequencing and assembly of the red palm weevil Rhynchophorus ferrugineus.</title>
        <authorList>
            <person name="Dias G.B."/>
            <person name="Bergman C.M."/>
            <person name="Manee M."/>
        </authorList>
    </citation>
    <scope>NUCLEOTIDE SEQUENCE</scope>
    <source>
        <strain evidence="16">AA-2017</strain>
        <tissue evidence="16">Whole larva</tissue>
    </source>
</reference>
<protein>
    <recommendedName>
        <fullName evidence="3">valine--tRNA ligase</fullName>
        <ecNumber evidence="3">6.1.1.9</ecNumber>
    </recommendedName>
    <alternativeName>
        <fullName evidence="10">Valyl-tRNA synthetase</fullName>
    </alternativeName>
</protein>
<keyword evidence="17" id="KW-1185">Reference proteome</keyword>
<dbReference type="Pfam" id="PF00133">
    <property type="entry name" value="tRNA-synt_1"/>
    <property type="match status" value="1"/>
</dbReference>
<dbReference type="GO" id="GO:0006438">
    <property type="term" value="P:valyl-tRNA aminoacylation"/>
    <property type="evidence" value="ECO:0007669"/>
    <property type="project" value="InterPro"/>
</dbReference>
<evidence type="ECO:0000256" key="13">
    <source>
        <dbReference type="SAM" id="Coils"/>
    </source>
</evidence>
<dbReference type="Gene3D" id="3.90.740.10">
    <property type="entry name" value="Valyl/Leucyl/Isoleucyl-tRNA synthetase, editing domain"/>
    <property type="match status" value="1"/>
</dbReference>
<dbReference type="PRINTS" id="PR00986">
    <property type="entry name" value="TRNASYNTHVAL"/>
</dbReference>
<dbReference type="FunFam" id="3.40.50.620:FF:000020">
    <property type="entry name" value="Valine--tRNA ligase, mitochondrial"/>
    <property type="match status" value="1"/>
</dbReference>
<feature type="domain" description="Aminoacyl-tRNA synthetase class Ia" evidence="14">
    <location>
        <begin position="55"/>
        <end position="657"/>
    </location>
</feature>
<dbReference type="EC" id="6.1.1.9" evidence="3"/>
<dbReference type="AlphaFoldDB" id="A0A834M794"/>
<evidence type="ECO:0000256" key="1">
    <source>
        <dbReference type="ARBA" id="ARBA00004496"/>
    </source>
</evidence>
<proteinExistence type="inferred from homology"/>
<dbReference type="InterPro" id="IPR033705">
    <property type="entry name" value="Anticodon_Ia_Val"/>
</dbReference>
<keyword evidence="4" id="KW-0963">Cytoplasm</keyword>
<evidence type="ECO:0000256" key="9">
    <source>
        <dbReference type="ARBA" id="ARBA00023146"/>
    </source>
</evidence>
<comment type="subcellular location">
    <subcellularLocation>
        <location evidence="1">Cytoplasm</location>
    </subcellularLocation>
</comment>
<keyword evidence="5 12" id="KW-0436">Ligase</keyword>
<dbReference type="PANTHER" id="PTHR11946:SF109">
    <property type="entry name" value="VALINE--TRNA LIGASE"/>
    <property type="match status" value="1"/>
</dbReference>
<dbReference type="Proteomes" id="UP000625711">
    <property type="component" value="Unassembled WGS sequence"/>
</dbReference>
<dbReference type="Pfam" id="PF08264">
    <property type="entry name" value="Anticodon_1"/>
    <property type="match status" value="1"/>
</dbReference>